<evidence type="ECO:0000313" key="13">
    <source>
        <dbReference type="EMBL" id="AFC23832.1"/>
    </source>
</evidence>
<dbReference type="eggNOG" id="COG3735">
    <property type="taxonomic scope" value="Bacteria"/>
</dbReference>
<evidence type="ECO:0000256" key="8">
    <source>
        <dbReference type="ARBA" id="ARBA00022801"/>
    </source>
</evidence>
<evidence type="ECO:0000256" key="6">
    <source>
        <dbReference type="ARBA" id="ARBA00022723"/>
    </source>
</evidence>
<dbReference type="KEGG" id="sgn:SGRA_1097"/>
<keyword evidence="4" id="KW-0645">Protease</keyword>
<dbReference type="HOGENOM" id="CLU_057525_1_1_10"/>
<dbReference type="PANTHER" id="PTHR31120:SF6">
    <property type="entry name" value="METALLOPROTEASE TIKI HOMOLOG"/>
    <property type="match status" value="1"/>
</dbReference>
<protein>
    <submittedName>
        <fullName evidence="13">GumN family protein</fullName>
    </submittedName>
</protein>
<proteinExistence type="predicted"/>
<evidence type="ECO:0000313" key="14">
    <source>
        <dbReference type="Proteomes" id="UP000007519"/>
    </source>
</evidence>
<dbReference type="Pfam" id="PF01963">
    <property type="entry name" value="TraB_PrgY_gumN"/>
    <property type="match status" value="1"/>
</dbReference>
<dbReference type="InterPro" id="IPR002816">
    <property type="entry name" value="TraB/PrgY/GumN_fam"/>
</dbReference>
<evidence type="ECO:0000256" key="4">
    <source>
        <dbReference type="ARBA" id="ARBA00022670"/>
    </source>
</evidence>
<keyword evidence="8" id="KW-0378">Hydrolase</keyword>
<keyword evidence="10" id="KW-0482">Metalloprotease</keyword>
<dbReference type="GO" id="GO:0046872">
    <property type="term" value="F:metal ion binding"/>
    <property type="evidence" value="ECO:0007669"/>
    <property type="project" value="UniProtKB-KW"/>
</dbReference>
<name>H6L3V0_SAPGL</name>
<keyword evidence="5" id="KW-0812">Transmembrane</keyword>
<evidence type="ECO:0000256" key="3">
    <source>
        <dbReference type="ARBA" id="ARBA00004479"/>
    </source>
</evidence>
<evidence type="ECO:0000256" key="9">
    <source>
        <dbReference type="ARBA" id="ARBA00022989"/>
    </source>
</evidence>
<dbReference type="GO" id="GO:0006508">
    <property type="term" value="P:proteolysis"/>
    <property type="evidence" value="ECO:0007669"/>
    <property type="project" value="UniProtKB-KW"/>
</dbReference>
<dbReference type="InterPro" id="IPR040230">
    <property type="entry name" value="TIKI1/2-like"/>
</dbReference>
<sequence>MHQAFLWEIKQGGQAPPSFVLGSMHSTDQRVFGGLEQLTALLKEVEYFALEFDSQTLNEEQQLQLHLAQQLPQGQQLSDLVSPSIWRKLQELFAQELGMPFLLDQLVHSRPMLIPQFYNQWKSAKDYPMALDHYLLQLAQTEELQIENLETFEEMLSVFENLPIAPQIWALKKFVCQRGKQWKKFQQSLDAYAAGNLPYLLKQQQKVSGKSRRVILLQRNQAILPRMQKLMKKGPSLMVLGLYHLIGSQGLLRSLKQKGYLVRPLF</sequence>
<keyword evidence="12" id="KW-0325">Glycoprotein</keyword>
<dbReference type="AlphaFoldDB" id="H6L3V0"/>
<evidence type="ECO:0000256" key="11">
    <source>
        <dbReference type="ARBA" id="ARBA00023136"/>
    </source>
</evidence>
<dbReference type="GO" id="GO:0016020">
    <property type="term" value="C:membrane"/>
    <property type="evidence" value="ECO:0007669"/>
    <property type="project" value="UniProtKB-SubCell"/>
</dbReference>
<gene>
    <name evidence="13" type="ordered locus">SGRA_1097</name>
</gene>
<accession>H6L3V0</accession>
<keyword evidence="7" id="KW-0732">Signal</keyword>
<comment type="subcellular location">
    <subcellularLocation>
        <location evidence="3">Membrane</location>
        <topology evidence="3">Single-pass type I membrane protein</topology>
    </subcellularLocation>
</comment>
<comment type="cofactor">
    <cofactor evidence="1">
        <name>Mn(2+)</name>
        <dbReference type="ChEBI" id="CHEBI:29035"/>
    </cofactor>
</comment>
<evidence type="ECO:0000256" key="1">
    <source>
        <dbReference type="ARBA" id="ARBA00001936"/>
    </source>
</evidence>
<dbReference type="GO" id="GO:0004222">
    <property type="term" value="F:metalloendopeptidase activity"/>
    <property type="evidence" value="ECO:0007669"/>
    <property type="project" value="TreeGrafter"/>
</dbReference>
<dbReference type="RefSeq" id="WP_015691480.1">
    <property type="nucleotide sequence ID" value="NC_016940.1"/>
</dbReference>
<dbReference type="STRING" id="984262.SGRA_1097"/>
<keyword evidence="9" id="KW-1133">Transmembrane helix</keyword>
<organism evidence="13 14">
    <name type="scientific">Saprospira grandis (strain Lewin)</name>
    <dbReference type="NCBI Taxonomy" id="984262"/>
    <lineage>
        <taxon>Bacteria</taxon>
        <taxon>Pseudomonadati</taxon>
        <taxon>Bacteroidota</taxon>
        <taxon>Saprospiria</taxon>
        <taxon>Saprospirales</taxon>
        <taxon>Saprospiraceae</taxon>
        <taxon>Saprospira</taxon>
    </lineage>
</organism>
<evidence type="ECO:0000256" key="5">
    <source>
        <dbReference type="ARBA" id="ARBA00022692"/>
    </source>
</evidence>
<dbReference type="OrthoDB" id="9798714at2"/>
<dbReference type="CDD" id="cd14789">
    <property type="entry name" value="Tiki"/>
    <property type="match status" value="1"/>
</dbReference>
<dbReference type="PANTHER" id="PTHR31120">
    <property type="entry name" value="METALLOPROTEASE TIKI"/>
    <property type="match status" value="1"/>
</dbReference>
<dbReference type="EMBL" id="CP002831">
    <property type="protein sequence ID" value="AFC23832.1"/>
    <property type="molecule type" value="Genomic_DNA"/>
</dbReference>
<evidence type="ECO:0000256" key="12">
    <source>
        <dbReference type="ARBA" id="ARBA00023180"/>
    </source>
</evidence>
<keyword evidence="6" id="KW-0479">Metal-binding</keyword>
<dbReference type="GO" id="GO:0030178">
    <property type="term" value="P:negative regulation of Wnt signaling pathway"/>
    <property type="evidence" value="ECO:0007669"/>
    <property type="project" value="InterPro"/>
</dbReference>
<reference evidence="13 14" key="1">
    <citation type="journal article" date="2012" name="Stand. Genomic Sci.">
        <title>Complete genome sequencing and analysis of Saprospira grandis str. Lewin, a predatory marine bacterium.</title>
        <authorList>
            <person name="Saw J.H."/>
            <person name="Yuryev A."/>
            <person name="Kanbe M."/>
            <person name="Hou S."/>
            <person name="Young A.G."/>
            <person name="Aizawa S."/>
            <person name="Alam M."/>
        </authorList>
    </citation>
    <scope>NUCLEOTIDE SEQUENCE [LARGE SCALE GENOMIC DNA]</scope>
    <source>
        <strain evidence="13 14">Lewin</strain>
    </source>
</reference>
<evidence type="ECO:0000256" key="10">
    <source>
        <dbReference type="ARBA" id="ARBA00023049"/>
    </source>
</evidence>
<dbReference type="Proteomes" id="UP000007519">
    <property type="component" value="Chromosome"/>
</dbReference>
<evidence type="ECO:0000256" key="2">
    <source>
        <dbReference type="ARBA" id="ARBA00001941"/>
    </source>
</evidence>
<evidence type="ECO:0000256" key="7">
    <source>
        <dbReference type="ARBA" id="ARBA00022729"/>
    </source>
</evidence>
<comment type="cofactor">
    <cofactor evidence="2">
        <name>Co(2+)</name>
        <dbReference type="ChEBI" id="CHEBI:48828"/>
    </cofactor>
</comment>
<keyword evidence="14" id="KW-1185">Reference proteome</keyword>
<keyword evidence="11" id="KW-0472">Membrane</keyword>